<dbReference type="AlphaFoldDB" id="A0A0L6VUM5"/>
<comment type="caution">
    <text evidence="2">The sequence shown here is derived from an EMBL/GenBank/DDBJ whole genome shotgun (WGS) entry which is preliminary data.</text>
</comment>
<feature type="compositionally biased region" description="Polar residues" evidence="1">
    <location>
        <begin position="1"/>
        <end position="11"/>
    </location>
</feature>
<dbReference type="VEuPathDB" id="FungiDB:VP01_1029g4"/>
<feature type="compositionally biased region" description="Low complexity" evidence="1">
    <location>
        <begin position="322"/>
        <end position="334"/>
    </location>
</feature>
<reference evidence="2 3" key="1">
    <citation type="submission" date="2015-08" db="EMBL/GenBank/DDBJ databases">
        <title>Next Generation Sequencing and Analysis of the Genome of Puccinia sorghi L Schw, the Causal Agent of Maize Common Rust.</title>
        <authorList>
            <person name="Rochi L."/>
            <person name="Burguener G."/>
            <person name="Darino M."/>
            <person name="Turjanski A."/>
            <person name="Kreff E."/>
            <person name="Dieguez M.J."/>
            <person name="Sacco F."/>
        </authorList>
    </citation>
    <scope>NUCLEOTIDE SEQUENCE [LARGE SCALE GENOMIC DNA]</scope>
    <source>
        <strain evidence="2 3">RO10H11247</strain>
    </source>
</reference>
<feature type="region of interest" description="Disordered" evidence="1">
    <location>
        <begin position="1"/>
        <end position="21"/>
    </location>
</feature>
<evidence type="ECO:0000256" key="1">
    <source>
        <dbReference type="SAM" id="MobiDB-lite"/>
    </source>
</evidence>
<dbReference type="OrthoDB" id="5552562at2759"/>
<proteinExistence type="predicted"/>
<gene>
    <name evidence="2" type="ORF">VP01_1029g4</name>
</gene>
<protein>
    <submittedName>
        <fullName evidence="2">Uncharacterized protein</fullName>
    </submittedName>
</protein>
<evidence type="ECO:0000313" key="2">
    <source>
        <dbReference type="EMBL" id="KNZ64443.1"/>
    </source>
</evidence>
<sequence length="334" mass="36939">MPSILITANENGRQENKQLSEEEESESFRLSYFDIKHRKGRETDKKVEDLRFLRRIYWLTSVQRILSCSGQIDQCGIQKKVESGCAHELEMIKIQHIVARDTSWNVSHPLTQPQPLSLPREILPPNPGCFGRPTTPLHPAPVSVNPLTQWTHSISALTTGQKNPAPAPASNPIVLSKPQPFNGTCGAAAEVITQQPGLSRTWTRSSTGNRWSLMNSSIILNPDSLITTTGTVLRWPCGTSAKLELCQPTRDFKFNQHTRTVGWANTPLMGLYQHSLKENIHLAVVMSTINFDSLQSMQAMALKAGQTIEGIQQGHPAPNPIPSTSTSTPPLTLM</sequence>
<accession>A0A0L6VUM5</accession>
<evidence type="ECO:0000313" key="3">
    <source>
        <dbReference type="Proteomes" id="UP000037035"/>
    </source>
</evidence>
<feature type="region of interest" description="Disordered" evidence="1">
    <location>
        <begin position="311"/>
        <end position="334"/>
    </location>
</feature>
<name>A0A0L6VUM5_9BASI</name>
<dbReference type="Proteomes" id="UP000037035">
    <property type="component" value="Unassembled WGS sequence"/>
</dbReference>
<dbReference type="EMBL" id="LAVV01000332">
    <property type="protein sequence ID" value="KNZ64443.1"/>
    <property type="molecule type" value="Genomic_DNA"/>
</dbReference>
<keyword evidence="3" id="KW-1185">Reference proteome</keyword>
<organism evidence="2 3">
    <name type="scientific">Puccinia sorghi</name>
    <dbReference type="NCBI Taxonomy" id="27349"/>
    <lineage>
        <taxon>Eukaryota</taxon>
        <taxon>Fungi</taxon>
        <taxon>Dikarya</taxon>
        <taxon>Basidiomycota</taxon>
        <taxon>Pucciniomycotina</taxon>
        <taxon>Pucciniomycetes</taxon>
        <taxon>Pucciniales</taxon>
        <taxon>Pucciniaceae</taxon>
        <taxon>Puccinia</taxon>
    </lineage>
</organism>